<evidence type="ECO:0000256" key="1">
    <source>
        <dbReference type="SAM" id="Phobius"/>
    </source>
</evidence>
<comment type="caution">
    <text evidence="4">The sequence shown here is derived from an EMBL/GenBank/DDBJ whole genome shotgun (WGS) entry which is preliminary data.</text>
</comment>
<accession>A0AAW4LE44</accession>
<evidence type="ECO:0000313" key="5">
    <source>
        <dbReference type="Proteomes" id="UP000811899"/>
    </source>
</evidence>
<dbReference type="AlphaFoldDB" id="A0AAW4LE44"/>
<dbReference type="RefSeq" id="WP_214172944.1">
    <property type="nucleotide sequence ID" value="NZ_JAHCVJ010000009.1"/>
</dbReference>
<gene>
    <name evidence="4" type="ORF">KI809_17815</name>
</gene>
<sequence length="238" mass="25188">MKLRRMNHYKTALFGALLATSLLAGAEAHAAMGISFTSPSDEYQETGATGNIVGWSFTANTDLYATRLAVYDTDRDISPEPSHFIGLWNNAGTLMASTTVTETGVKPNGFGYHWANITQTRLTAGQTYYVGAVMGSDHYTAQVPNSIFGYGDPKPFGNLQIYSGITYNADAFYYLANGENPNGITFGSASLTSGVNGPDTIIGGLGANIDLTPTPIPAAAWLLGSGLLGLAGIRRKKN</sequence>
<dbReference type="Pfam" id="PF13313">
    <property type="entry name" value="DUF4082"/>
    <property type="match status" value="1"/>
</dbReference>
<feature type="domain" description="DUF4082" evidence="3">
    <location>
        <begin position="47"/>
        <end position="182"/>
    </location>
</feature>
<evidence type="ECO:0000256" key="2">
    <source>
        <dbReference type="SAM" id="SignalP"/>
    </source>
</evidence>
<feature type="chain" id="PRO_5043554328" evidence="2">
    <location>
        <begin position="31"/>
        <end position="238"/>
    </location>
</feature>
<feature type="signal peptide" evidence="2">
    <location>
        <begin position="1"/>
        <end position="30"/>
    </location>
</feature>
<keyword evidence="1" id="KW-1133">Transmembrane helix</keyword>
<evidence type="ECO:0000313" key="4">
    <source>
        <dbReference type="EMBL" id="MBT0666172.1"/>
    </source>
</evidence>
<keyword evidence="1" id="KW-0472">Membrane</keyword>
<dbReference type="InterPro" id="IPR025141">
    <property type="entry name" value="DUF4082"/>
</dbReference>
<evidence type="ECO:0000259" key="3">
    <source>
        <dbReference type="Pfam" id="PF13313"/>
    </source>
</evidence>
<reference evidence="4 5" key="1">
    <citation type="submission" date="2021-05" db="EMBL/GenBank/DDBJ databases">
        <title>The draft genome of Geobacter pelophilus DSM 12255.</title>
        <authorList>
            <person name="Xu Z."/>
            <person name="Masuda Y."/>
            <person name="Itoh H."/>
            <person name="Senoo K."/>
        </authorList>
    </citation>
    <scope>NUCLEOTIDE SEQUENCE [LARGE SCALE GENOMIC DNA]</scope>
    <source>
        <strain evidence="4 5">DSM 12255</strain>
    </source>
</reference>
<organism evidence="4 5">
    <name type="scientific">Geoanaerobacter pelophilus</name>
    <dbReference type="NCBI Taxonomy" id="60036"/>
    <lineage>
        <taxon>Bacteria</taxon>
        <taxon>Pseudomonadati</taxon>
        <taxon>Thermodesulfobacteriota</taxon>
        <taxon>Desulfuromonadia</taxon>
        <taxon>Geobacterales</taxon>
        <taxon>Geobacteraceae</taxon>
        <taxon>Geoanaerobacter</taxon>
    </lineage>
</organism>
<dbReference type="InterPro" id="IPR022472">
    <property type="entry name" value="VPLPA-CTERM"/>
</dbReference>
<keyword evidence="5" id="KW-1185">Reference proteome</keyword>
<keyword evidence="1" id="KW-0812">Transmembrane</keyword>
<dbReference type="Proteomes" id="UP000811899">
    <property type="component" value="Unassembled WGS sequence"/>
</dbReference>
<protein>
    <submittedName>
        <fullName evidence="4">VPLPA-CTERM sorting domain-containing protein</fullName>
    </submittedName>
</protein>
<keyword evidence="2" id="KW-0732">Signal</keyword>
<feature type="transmembrane region" description="Helical" evidence="1">
    <location>
        <begin position="216"/>
        <end position="233"/>
    </location>
</feature>
<proteinExistence type="predicted"/>
<dbReference type="NCBIfam" id="TIGR03370">
    <property type="entry name" value="VPLPA-CTERM"/>
    <property type="match status" value="1"/>
</dbReference>
<name>A0AAW4LE44_9BACT</name>
<dbReference type="EMBL" id="JAHCVJ010000009">
    <property type="protein sequence ID" value="MBT0666172.1"/>
    <property type="molecule type" value="Genomic_DNA"/>
</dbReference>